<dbReference type="Proteomes" id="UP000243459">
    <property type="component" value="Chromosome 9"/>
</dbReference>
<protein>
    <submittedName>
        <fullName evidence="2">Uncharacterized protein</fullName>
    </submittedName>
</protein>
<evidence type="ECO:0000313" key="2">
    <source>
        <dbReference type="EMBL" id="ONK58363.1"/>
    </source>
</evidence>
<dbReference type="Gramene" id="ONK58363">
    <property type="protein sequence ID" value="ONK58363"/>
    <property type="gene ID" value="A4U43_C09F11480"/>
</dbReference>
<feature type="compositionally biased region" description="Basic and acidic residues" evidence="1">
    <location>
        <begin position="151"/>
        <end position="161"/>
    </location>
</feature>
<evidence type="ECO:0000256" key="1">
    <source>
        <dbReference type="SAM" id="MobiDB-lite"/>
    </source>
</evidence>
<name>A0A5P1E8U5_ASPOF</name>
<gene>
    <name evidence="2" type="ORF">A4U43_C09F11480</name>
</gene>
<feature type="compositionally biased region" description="Polar residues" evidence="1">
    <location>
        <begin position="135"/>
        <end position="148"/>
    </location>
</feature>
<feature type="compositionally biased region" description="Basic and acidic residues" evidence="1">
    <location>
        <begin position="118"/>
        <end position="127"/>
    </location>
</feature>
<feature type="region of interest" description="Disordered" evidence="1">
    <location>
        <begin position="28"/>
        <end position="174"/>
    </location>
</feature>
<proteinExistence type="predicted"/>
<feature type="compositionally biased region" description="Basic and acidic residues" evidence="1">
    <location>
        <begin position="64"/>
        <end position="76"/>
    </location>
</feature>
<evidence type="ECO:0000313" key="3">
    <source>
        <dbReference type="Proteomes" id="UP000243459"/>
    </source>
</evidence>
<keyword evidence="3" id="KW-1185">Reference proteome</keyword>
<sequence length="192" mass="21647">MVFDVPVYRTSRLPKRCRMKIPPVAACQVERAQPRKKRQRGRDGAGEQVGGEIEPVEVNAGGELGRDRAREGIGRDVEDDEVGEPGAKRGRDGARSSFIRRGRGRSWRASESEQAEGMEQKEADRERQRHGRRPSSGSNRRTAGSRQNEVLVRDVRTKVHDPSFNQGSETEDFEARVRQADFRLPRVAANRS</sequence>
<organism evidence="2 3">
    <name type="scientific">Asparagus officinalis</name>
    <name type="common">Garden asparagus</name>
    <dbReference type="NCBI Taxonomy" id="4686"/>
    <lineage>
        <taxon>Eukaryota</taxon>
        <taxon>Viridiplantae</taxon>
        <taxon>Streptophyta</taxon>
        <taxon>Embryophyta</taxon>
        <taxon>Tracheophyta</taxon>
        <taxon>Spermatophyta</taxon>
        <taxon>Magnoliopsida</taxon>
        <taxon>Liliopsida</taxon>
        <taxon>Asparagales</taxon>
        <taxon>Asparagaceae</taxon>
        <taxon>Asparagoideae</taxon>
        <taxon>Asparagus</taxon>
    </lineage>
</organism>
<dbReference type="AlphaFoldDB" id="A0A5P1E8U5"/>
<reference evidence="3" key="1">
    <citation type="journal article" date="2017" name="Nat. Commun.">
        <title>The asparagus genome sheds light on the origin and evolution of a young Y chromosome.</title>
        <authorList>
            <person name="Harkess A."/>
            <person name="Zhou J."/>
            <person name="Xu C."/>
            <person name="Bowers J.E."/>
            <person name="Van der Hulst R."/>
            <person name="Ayyampalayam S."/>
            <person name="Mercati F."/>
            <person name="Riccardi P."/>
            <person name="McKain M.R."/>
            <person name="Kakrana A."/>
            <person name="Tang H."/>
            <person name="Ray J."/>
            <person name="Groenendijk J."/>
            <person name="Arikit S."/>
            <person name="Mathioni S.M."/>
            <person name="Nakano M."/>
            <person name="Shan H."/>
            <person name="Telgmann-Rauber A."/>
            <person name="Kanno A."/>
            <person name="Yue Z."/>
            <person name="Chen H."/>
            <person name="Li W."/>
            <person name="Chen Y."/>
            <person name="Xu X."/>
            <person name="Zhang Y."/>
            <person name="Luo S."/>
            <person name="Chen H."/>
            <person name="Gao J."/>
            <person name="Mao Z."/>
            <person name="Pires J.C."/>
            <person name="Luo M."/>
            <person name="Kudrna D."/>
            <person name="Wing R.A."/>
            <person name="Meyers B.C."/>
            <person name="Yi K."/>
            <person name="Kong H."/>
            <person name="Lavrijsen P."/>
            <person name="Sunseri F."/>
            <person name="Falavigna A."/>
            <person name="Ye Y."/>
            <person name="Leebens-Mack J.H."/>
            <person name="Chen G."/>
        </authorList>
    </citation>
    <scope>NUCLEOTIDE SEQUENCE [LARGE SCALE GENOMIC DNA]</scope>
    <source>
        <strain evidence="3">cv. DH0086</strain>
    </source>
</reference>
<dbReference type="EMBL" id="CM007389">
    <property type="protein sequence ID" value="ONK58363.1"/>
    <property type="molecule type" value="Genomic_DNA"/>
</dbReference>
<accession>A0A5P1E8U5</accession>